<organism evidence="3 4">
    <name type="scientific">Micromonospora globbae</name>
    <dbReference type="NCBI Taxonomy" id="1894969"/>
    <lineage>
        <taxon>Bacteria</taxon>
        <taxon>Bacillati</taxon>
        <taxon>Actinomycetota</taxon>
        <taxon>Actinomycetes</taxon>
        <taxon>Micromonosporales</taxon>
        <taxon>Micromonosporaceae</taxon>
        <taxon>Micromonospora</taxon>
    </lineage>
</organism>
<protein>
    <submittedName>
        <fullName evidence="3">Phage major capsid protein</fullName>
    </submittedName>
</protein>
<dbReference type="Pfam" id="PF05065">
    <property type="entry name" value="Phage_capsid"/>
    <property type="match status" value="1"/>
</dbReference>
<evidence type="ECO:0000313" key="4">
    <source>
        <dbReference type="Proteomes" id="UP000285744"/>
    </source>
</evidence>
<dbReference type="AlphaFoldDB" id="A0A420ECB6"/>
<accession>A0A420ECB6</accession>
<evidence type="ECO:0000313" key="3">
    <source>
        <dbReference type="EMBL" id="RKF18328.1"/>
    </source>
</evidence>
<dbReference type="Proteomes" id="UP000285744">
    <property type="component" value="Unassembled WGS sequence"/>
</dbReference>
<dbReference type="NCBIfam" id="TIGR01554">
    <property type="entry name" value="major_cap_HK97"/>
    <property type="match status" value="1"/>
</dbReference>
<dbReference type="EMBL" id="RAQQ01000079">
    <property type="protein sequence ID" value="RKF18328.1"/>
    <property type="molecule type" value="Genomic_DNA"/>
</dbReference>
<gene>
    <name evidence="3" type="ORF">D7I43_32320</name>
</gene>
<evidence type="ECO:0000256" key="1">
    <source>
        <dbReference type="ARBA" id="ARBA00004328"/>
    </source>
</evidence>
<evidence type="ECO:0000259" key="2">
    <source>
        <dbReference type="Pfam" id="PF05065"/>
    </source>
</evidence>
<dbReference type="InterPro" id="IPR054612">
    <property type="entry name" value="Phage_capsid-like_C"/>
</dbReference>
<dbReference type="InterPro" id="IPR024455">
    <property type="entry name" value="Phage_capsid"/>
</dbReference>
<sequence>MEIPEQVAKNVISGADGQSVVMQLARKVTLPSMSYRQPVLSVLPDAYWVNGDTGLKKTTKAGWDDAVITAEPLAALVVIPDDFLMDATVPLWAELQPLMSKAMGRAIDQAALWGINKPASWSESVYQHAVAAGNTVELGAGGAGKADLGYDVAQVGLKLAEDGFQLNGFATEPGFKWRLAAQRNADGSPIYTNLVAENRNDLYGLPFVESTNGAWDQTVHAIGGDWSNAIVGIRSDMVLTLHRDAVITDDSGNVVFNAMQMDSTIGRFVMRVGFVVANPATYQNTTTTRSPFAVLVDPGSAS</sequence>
<comment type="subcellular location">
    <subcellularLocation>
        <location evidence="1">Virion</location>
    </subcellularLocation>
</comment>
<dbReference type="SUPFAM" id="SSF56563">
    <property type="entry name" value="Major capsid protein gp5"/>
    <property type="match status" value="1"/>
</dbReference>
<proteinExistence type="predicted"/>
<comment type="caution">
    <text evidence="3">The sequence shown here is derived from an EMBL/GenBank/DDBJ whole genome shotgun (WGS) entry which is preliminary data.</text>
</comment>
<reference evidence="3 4" key="1">
    <citation type="journal article" date="2018" name="Int. J. Syst. Evol. Microbiol.">
        <title>Micromonospora globbae sp. nov., an endophytic actinomycete isolated from roots of Globba winitii C. H. Wright.</title>
        <authorList>
            <person name="Kuncharoen N."/>
            <person name="Pittayakhajonwut P."/>
            <person name="Tanasupawat S."/>
        </authorList>
    </citation>
    <scope>NUCLEOTIDE SEQUENCE [LARGE SCALE GENOMIC DNA]</scope>
    <source>
        <strain evidence="3 4">WPS1-2</strain>
    </source>
</reference>
<name>A0A420ECB6_9ACTN</name>
<feature type="domain" description="Phage capsid-like C-terminal" evidence="2">
    <location>
        <begin position="3"/>
        <end position="280"/>
    </location>
</feature>